<proteinExistence type="predicted"/>
<organism evidence="1 2">
    <name type="scientific">Coniochaeta hoffmannii</name>
    <dbReference type="NCBI Taxonomy" id="91930"/>
    <lineage>
        <taxon>Eukaryota</taxon>
        <taxon>Fungi</taxon>
        <taxon>Dikarya</taxon>
        <taxon>Ascomycota</taxon>
        <taxon>Pezizomycotina</taxon>
        <taxon>Sordariomycetes</taxon>
        <taxon>Sordariomycetidae</taxon>
        <taxon>Coniochaetales</taxon>
        <taxon>Coniochaetaceae</taxon>
        <taxon>Coniochaeta</taxon>
    </lineage>
</organism>
<gene>
    <name evidence="1" type="ORF">NKR19_g2331</name>
</gene>
<comment type="caution">
    <text evidence="1">The sequence shown here is derived from an EMBL/GenBank/DDBJ whole genome shotgun (WGS) entry which is preliminary data.</text>
</comment>
<reference evidence="1" key="1">
    <citation type="submission" date="2022-07" db="EMBL/GenBank/DDBJ databases">
        <title>Fungi with potential for degradation of polypropylene.</title>
        <authorList>
            <person name="Gostincar C."/>
        </authorList>
    </citation>
    <scope>NUCLEOTIDE SEQUENCE</scope>
    <source>
        <strain evidence="1">EXF-13287</strain>
    </source>
</reference>
<dbReference type="EMBL" id="JANBVN010000023">
    <property type="protein sequence ID" value="KAJ9161382.1"/>
    <property type="molecule type" value="Genomic_DNA"/>
</dbReference>
<dbReference type="AlphaFoldDB" id="A0AA38SGS5"/>
<protein>
    <submittedName>
        <fullName evidence="1">Uncharacterized protein</fullName>
    </submittedName>
</protein>
<evidence type="ECO:0000313" key="2">
    <source>
        <dbReference type="Proteomes" id="UP001174691"/>
    </source>
</evidence>
<name>A0AA38SGS5_9PEZI</name>
<accession>A0AA38SGS5</accession>
<evidence type="ECO:0000313" key="1">
    <source>
        <dbReference type="EMBL" id="KAJ9161382.1"/>
    </source>
</evidence>
<keyword evidence="2" id="KW-1185">Reference proteome</keyword>
<sequence length="273" mass="31017">MRQSVLRFGDGLGNHPPGDVVVKRGVWTYTAPRQMFRKSRWFQDNMPQMETASLRGDSSKCPTSRTCAAICLRSMSSSRSSTIWSSGSGGAGGEGGWGVSWTSRRCRRPERLCLSFTNFVHMFYIGHFFGIDRLIEGSIWFVDMMPLYMIPYCEAQDSYLSRMETDPGYKDWDPLYAGYEDFDTIREAEEYHLPVFVDGVIALRGFEWRARLPSEMYTAGERLAPIVVTLPYFVFWAATTPDGRDFACAIGLRAWVDSLAPAAPFVFDAKYNR</sequence>
<dbReference type="Proteomes" id="UP001174691">
    <property type="component" value="Unassembled WGS sequence"/>
</dbReference>